<sequence>MLQFRFIFLDDVIMSNLHPLFQSILKPYAPPSNPIFEVQTRFINTWENVWTEDDKPLFFSSIEEAQLEIDDLVMHHDYSINDYRIVEIIK</sequence>
<name>A0A6J5MU57_9CAUD</name>
<proteinExistence type="predicted"/>
<accession>A0A6J5MU57</accession>
<evidence type="ECO:0000313" key="2">
    <source>
        <dbReference type="EMBL" id="CAB4150715.1"/>
    </source>
</evidence>
<dbReference type="EMBL" id="LR796311">
    <property type="protein sequence ID" value="CAB4136105.1"/>
    <property type="molecule type" value="Genomic_DNA"/>
</dbReference>
<protein>
    <submittedName>
        <fullName evidence="2">Uncharacterized protein</fullName>
    </submittedName>
</protein>
<evidence type="ECO:0000313" key="1">
    <source>
        <dbReference type="EMBL" id="CAB4136105.1"/>
    </source>
</evidence>
<dbReference type="EMBL" id="LR796538">
    <property type="protein sequence ID" value="CAB4150715.1"/>
    <property type="molecule type" value="Genomic_DNA"/>
</dbReference>
<gene>
    <name evidence="1" type="ORF">UFOVP294_15</name>
    <name evidence="2" type="ORF">UFOVP566_70</name>
</gene>
<reference evidence="2" key="1">
    <citation type="submission" date="2020-04" db="EMBL/GenBank/DDBJ databases">
        <authorList>
            <person name="Chiriac C."/>
            <person name="Salcher M."/>
            <person name="Ghai R."/>
            <person name="Kavagutti S V."/>
        </authorList>
    </citation>
    <scope>NUCLEOTIDE SEQUENCE</scope>
</reference>
<organism evidence="2">
    <name type="scientific">uncultured Caudovirales phage</name>
    <dbReference type="NCBI Taxonomy" id="2100421"/>
    <lineage>
        <taxon>Viruses</taxon>
        <taxon>Duplodnaviria</taxon>
        <taxon>Heunggongvirae</taxon>
        <taxon>Uroviricota</taxon>
        <taxon>Caudoviricetes</taxon>
        <taxon>Peduoviridae</taxon>
        <taxon>Maltschvirus</taxon>
        <taxon>Maltschvirus maltsch</taxon>
    </lineage>
</organism>